<comment type="subcellular location">
    <subcellularLocation>
        <location evidence="1">Peroxisome</location>
    </subcellularLocation>
</comment>
<dbReference type="Gene3D" id="2.30.38.10">
    <property type="entry name" value="Luciferase, Domain 3"/>
    <property type="match status" value="1"/>
</dbReference>
<keyword evidence="3" id="KW-0436">Ligase</keyword>
<evidence type="ECO:0000259" key="5">
    <source>
        <dbReference type="Pfam" id="PF00501"/>
    </source>
</evidence>
<reference evidence="8" key="1">
    <citation type="submission" date="2017-02" db="UniProtKB">
        <authorList>
            <consortium name="WormBaseParasite"/>
        </authorList>
    </citation>
    <scope>IDENTIFICATION</scope>
</reference>
<dbReference type="STRING" id="27835.A0A0N4YFG0"/>
<dbReference type="OMA" id="FAKEPRP"/>
<evidence type="ECO:0000313" key="8">
    <source>
        <dbReference type="WBParaSite" id="NBR_0001549101-mRNA-1"/>
    </source>
</evidence>
<sequence length="119" mass="13130">MDFLVKSPLVNSFDLSQIRYIYVGAARCDENLLRDLKRRLPNVKDVVQLFGLTEVGTLLFVTPVMNPQISSVGRAMPGVAAKILDENGDQLGPNEVGALMVQAETMMQGYYGKPERSLV</sequence>
<evidence type="ECO:0000256" key="1">
    <source>
        <dbReference type="ARBA" id="ARBA00004275"/>
    </source>
</evidence>
<keyword evidence="4" id="KW-0576">Peroxisome</keyword>
<accession>A0A0N4YFG0</accession>
<dbReference type="SUPFAM" id="SSF56801">
    <property type="entry name" value="Acetyl-CoA synthetase-like"/>
    <property type="match status" value="1"/>
</dbReference>
<dbReference type="Proteomes" id="UP000271162">
    <property type="component" value="Unassembled WGS sequence"/>
</dbReference>
<evidence type="ECO:0000313" key="7">
    <source>
        <dbReference type="Proteomes" id="UP000271162"/>
    </source>
</evidence>
<evidence type="ECO:0000313" key="6">
    <source>
        <dbReference type="EMBL" id="VDL79086.1"/>
    </source>
</evidence>
<proteinExistence type="inferred from homology"/>
<dbReference type="InterPro" id="IPR000873">
    <property type="entry name" value="AMP-dep_synth/lig_dom"/>
</dbReference>
<evidence type="ECO:0000256" key="2">
    <source>
        <dbReference type="ARBA" id="ARBA00006432"/>
    </source>
</evidence>
<dbReference type="AlphaFoldDB" id="A0A0N4YFG0"/>
<dbReference type="PANTHER" id="PTHR24096">
    <property type="entry name" value="LONG-CHAIN-FATTY-ACID--COA LIGASE"/>
    <property type="match status" value="1"/>
</dbReference>
<dbReference type="WBParaSite" id="NBR_0001549101-mRNA-1">
    <property type="protein sequence ID" value="NBR_0001549101-mRNA-1"/>
    <property type="gene ID" value="NBR_0001549101"/>
</dbReference>
<name>A0A0N4YFG0_NIPBR</name>
<gene>
    <name evidence="6" type="ORF">NBR_LOCUS15492</name>
</gene>
<comment type="similarity">
    <text evidence="2">Belongs to the ATP-dependent AMP-binding enzyme family.</text>
</comment>
<dbReference type="Pfam" id="PF00501">
    <property type="entry name" value="AMP-binding"/>
    <property type="match status" value="1"/>
</dbReference>
<dbReference type="PANTHER" id="PTHR24096:SF149">
    <property type="entry name" value="AMP-BINDING DOMAIN-CONTAINING PROTEIN-RELATED"/>
    <property type="match status" value="1"/>
</dbReference>
<dbReference type="GO" id="GO:0016405">
    <property type="term" value="F:CoA-ligase activity"/>
    <property type="evidence" value="ECO:0007669"/>
    <property type="project" value="TreeGrafter"/>
</dbReference>
<protein>
    <submittedName>
        <fullName evidence="8">AMP-binding domain-containing protein</fullName>
    </submittedName>
</protein>
<keyword evidence="7" id="KW-1185">Reference proteome</keyword>
<dbReference type="EMBL" id="UYSL01021761">
    <property type="protein sequence ID" value="VDL79086.1"/>
    <property type="molecule type" value="Genomic_DNA"/>
</dbReference>
<organism evidence="8">
    <name type="scientific">Nippostrongylus brasiliensis</name>
    <name type="common">Rat hookworm</name>
    <dbReference type="NCBI Taxonomy" id="27835"/>
    <lineage>
        <taxon>Eukaryota</taxon>
        <taxon>Metazoa</taxon>
        <taxon>Ecdysozoa</taxon>
        <taxon>Nematoda</taxon>
        <taxon>Chromadorea</taxon>
        <taxon>Rhabditida</taxon>
        <taxon>Rhabditina</taxon>
        <taxon>Rhabditomorpha</taxon>
        <taxon>Strongyloidea</taxon>
        <taxon>Heligmosomidae</taxon>
        <taxon>Nippostrongylus</taxon>
    </lineage>
</organism>
<evidence type="ECO:0000256" key="4">
    <source>
        <dbReference type="ARBA" id="ARBA00023140"/>
    </source>
</evidence>
<dbReference type="GO" id="GO:0005777">
    <property type="term" value="C:peroxisome"/>
    <property type="evidence" value="ECO:0007669"/>
    <property type="project" value="UniProtKB-SubCell"/>
</dbReference>
<feature type="domain" description="AMP-dependent synthetase/ligase" evidence="5">
    <location>
        <begin position="12"/>
        <end position="111"/>
    </location>
</feature>
<dbReference type="Gene3D" id="3.40.50.980">
    <property type="match status" value="1"/>
</dbReference>
<evidence type="ECO:0000256" key="3">
    <source>
        <dbReference type="ARBA" id="ARBA00022598"/>
    </source>
</evidence>
<reference evidence="6 7" key="2">
    <citation type="submission" date="2018-11" db="EMBL/GenBank/DDBJ databases">
        <authorList>
            <consortium name="Pathogen Informatics"/>
        </authorList>
    </citation>
    <scope>NUCLEOTIDE SEQUENCE [LARGE SCALE GENOMIC DNA]</scope>
</reference>